<keyword evidence="2 4" id="KW-0808">Transferase</keyword>
<comment type="pathway">
    <text evidence="4">Cofactor biosynthesis; pyridoxine 5'-phosphate biosynthesis; pyridoxine 5'-phosphate from D-erythrose 4-phosphate: step 5/5.</text>
</comment>
<keyword evidence="1 4" id="KW-0963">Cytoplasm</keyword>
<feature type="binding site" evidence="4">
    <location>
        <position position="45"/>
    </location>
    <ligand>
        <name>1-deoxy-D-xylulose 5-phosphate</name>
        <dbReference type="ChEBI" id="CHEBI:57792"/>
    </ligand>
</feature>
<sequence>MTVLSVNVNKIALLRNSRGTNYPDLLHFVRKIIGHGIKGITVHPRPDERHITRQDARDLAAFLKDHPDVEFNVEGYPSSDFMALIDALRPAQCTLVPDEPGQLTSDHGWQVAKNRELLGQVLPLLRQWGVRSSLFLDPVPAAAELAAEVGADRIELYTEHFARIFAAGDGAQTQAVLQDYLETADRAVACGLGVNAGHDLNLDNLALFLSGGQVLEVSIGHALVVESLELGMDEVLRRYQAIIAAAPAPDLSSASRGG</sequence>
<evidence type="ECO:0000256" key="1">
    <source>
        <dbReference type="ARBA" id="ARBA00022490"/>
    </source>
</evidence>
<comment type="caution">
    <text evidence="6">The sequence shown here is derived from an EMBL/GenBank/DDBJ whole genome shotgun (WGS) entry which is preliminary data.</text>
</comment>
<dbReference type="Gene3D" id="3.20.20.70">
    <property type="entry name" value="Aldolase class I"/>
    <property type="match status" value="1"/>
</dbReference>
<dbReference type="GO" id="GO:0005829">
    <property type="term" value="C:cytosol"/>
    <property type="evidence" value="ECO:0007669"/>
    <property type="project" value="TreeGrafter"/>
</dbReference>
<proteinExistence type="inferred from homology"/>
<protein>
    <recommendedName>
        <fullName evidence="4 5">Pyridoxine 5'-phosphate synthase</fullName>
        <shortName evidence="4">PNP synthase</shortName>
        <ecNumber evidence="4 5">2.6.99.2</ecNumber>
    </recommendedName>
</protein>
<feature type="binding site" evidence="4">
    <location>
        <position position="7"/>
    </location>
    <ligand>
        <name>3-amino-2-oxopropyl phosphate</name>
        <dbReference type="ChEBI" id="CHEBI:57279"/>
    </ligand>
</feature>
<comment type="function">
    <text evidence="4">Catalyzes the complicated ring closure reaction between the two acyclic compounds 1-deoxy-D-xylulose-5-phosphate (DXP) and 3-amino-2-oxopropyl phosphate (1-amino-acetone-3-phosphate or AAP) to form pyridoxine 5'-phosphate (PNP) and inorganic phosphate.</text>
</comment>
<dbReference type="RefSeq" id="WP_070116455.1">
    <property type="nucleotide sequence ID" value="NZ_MASR01000001.1"/>
</dbReference>
<dbReference type="NCBIfam" id="TIGR00559">
    <property type="entry name" value="pdxJ"/>
    <property type="match status" value="1"/>
</dbReference>
<keyword evidence="7" id="KW-1185">Reference proteome</keyword>
<dbReference type="EMBL" id="MASR01000001">
    <property type="protein sequence ID" value="OFE12846.1"/>
    <property type="molecule type" value="Genomic_DNA"/>
</dbReference>
<evidence type="ECO:0000256" key="4">
    <source>
        <dbReference type="HAMAP-Rule" id="MF_00279"/>
    </source>
</evidence>
<dbReference type="UniPathway" id="UPA00244">
    <property type="reaction ID" value="UER00313"/>
</dbReference>
<evidence type="ECO:0000313" key="7">
    <source>
        <dbReference type="Proteomes" id="UP000175669"/>
    </source>
</evidence>
<comment type="subunit">
    <text evidence="4">Homooctamer; tetramer of dimers.</text>
</comment>
<feature type="binding site" evidence="4">
    <location>
        <position position="104"/>
    </location>
    <ligand>
        <name>1-deoxy-D-xylulose 5-phosphate</name>
        <dbReference type="ChEBI" id="CHEBI:57792"/>
    </ligand>
</feature>
<reference evidence="7" key="1">
    <citation type="submission" date="2016-07" db="EMBL/GenBank/DDBJ databases">
        <authorList>
            <person name="Florea S."/>
            <person name="Webb J.S."/>
            <person name="Jaromczyk J."/>
            <person name="Schardl C.L."/>
        </authorList>
    </citation>
    <scope>NUCLEOTIDE SEQUENCE [LARGE SCALE GENOMIC DNA]</scope>
    <source>
        <strain evidence="7">KCTC 42131</strain>
    </source>
</reference>
<evidence type="ECO:0000256" key="5">
    <source>
        <dbReference type="NCBIfam" id="TIGR00559"/>
    </source>
</evidence>
<dbReference type="HAMAP" id="MF_00279">
    <property type="entry name" value="PdxJ"/>
    <property type="match status" value="1"/>
</dbReference>
<feature type="binding site" evidence="4">
    <location>
        <position position="50"/>
    </location>
    <ligand>
        <name>1-deoxy-D-xylulose 5-phosphate</name>
        <dbReference type="ChEBI" id="CHEBI:57792"/>
    </ligand>
</feature>
<comment type="similarity">
    <text evidence="4">Belongs to the PNP synthase family.</text>
</comment>
<dbReference type="SUPFAM" id="SSF63892">
    <property type="entry name" value="Pyridoxine 5'-phosphate synthase"/>
    <property type="match status" value="1"/>
</dbReference>
<dbReference type="NCBIfam" id="NF003626">
    <property type="entry name" value="PRK05265.1-4"/>
    <property type="match status" value="1"/>
</dbReference>
<dbReference type="GO" id="GO:0033856">
    <property type="term" value="F:pyridoxine 5'-phosphate synthase activity"/>
    <property type="evidence" value="ECO:0007669"/>
    <property type="project" value="UniProtKB-UniRule"/>
</dbReference>
<evidence type="ECO:0000256" key="2">
    <source>
        <dbReference type="ARBA" id="ARBA00022679"/>
    </source>
</evidence>
<feature type="active site" description="Proton donor" evidence="4">
    <location>
        <position position="198"/>
    </location>
</feature>
<dbReference type="OrthoDB" id="9806590at2"/>
<dbReference type="GO" id="GO:0008615">
    <property type="term" value="P:pyridoxine biosynthetic process"/>
    <property type="evidence" value="ECO:0007669"/>
    <property type="project" value="UniProtKB-UniRule"/>
</dbReference>
<keyword evidence="3 4" id="KW-0664">Pyridoxine biosynthesis</keyword>
<feature type="binding site" evidence="4">
    <location>
        <position position="18"/>
    </location>
    <ligand>
        <name>3-amino-2-oxopropyl phosphate</name>
        <dbReference type="ChEBI" id="CHEBI:57279"/>
    </ligand>
</feature>
<dbReference type="AlphaFoldDB" id="A0A1E8CK55"/>
<feature type="site" description="Transition state stabilizer" evidence="4">
    <location>
        <position position="155"/>
    </location>
</feature>
<dbReference type="InterPro" id="IPR013785">
    <property type="entry name" value="Aldolase_TIM"/>
</dbReference>
<accession>A0A1E8CK55</accession>
<dbReference type="Pfam" id="PF03740">
    <property type="entry name" value="PdxJ"/>
    <property type="match status" value="1"/>
</dbReference>
<comment type="caution">
    <text evidence="4">Lacks conserved residue(s) required for the propagation of feature annotation.</text>
</comment>
<dbReference type="CDD" id="cd00003">
    <property type="entry name" value="PNPsynthase"/>
    <property type="match status" value="1"/>
</dbReference>
<organism evidence="6 7">
    <name type="scientific">Pseudohongiella acticola</name>
    <dbReference type="NCBI Taxonomy" id="1524254"/>
    <lineage>
        <taxon>Bacteria</taxon>
        <taxon>Pseudomonadati</taxon>
        <taxon>Pseudomonadota</taxon>
        <taxon>Gammaproteobacteria</taxon>
        <taxon>Pseudomonadales</taxon>
        <taxon>Pseudohongiellaceae</taxon>
        <taxon>Pseudohongiella</taxon>
    </lineage>
</organism>
<feature type="binding site" evidence="4">
    <location>
        <begin position="220"/>
        <end position="221"/>
    </location>
    <ligand>
        <name>3-amino-2-oxopropyl phosphate</name>
        <dbReference type="ChEBI" id="CHEBI:57279"/>
    </ligand>
</feature>
<comment type="subcellular location">
    <subcellularLocation>
        <location evidence="4">Cytoplasm</location>
    </subcellularLocation>
</comment>
<evidence type="ECO:0000256" key="3">
    <source>
        <dbReference type="ARBA" id="ARBA00023096"/>
    </source>
</evidence>
<dbReference type="InterPro" id="IPR036130">
    <property type="entry name" value="Pyridoxine-5'_phos_synth"/>
</dbReference>
<gene>
    <name evidence="4" type="primary">pdxJ</name>
    <name evidence="6" type="ORF">PHACT_06590</name>
</gene>
<name>A0A1E8CK55_9GAMM</name>
<dbReference type="EC" id="2.6.99.2" evidence="4 5"/>
<feature type="active site" description="Proton acceptor" evidence="4">
    <location>
        <position position="74"/>
    </location>
</feature>
<dbReference type="InterPro" id="IPR004569">
    <property type="entry name" value="PyrdxlP_synth_PdxJ"/>
</dbReference>
<dbReference type="PANTHER" id="PTHR30456:SF0">
    <property type="entry name" value="PYRIDOXINE 5'-PHOSPHATE SYNTHASE"/>
    <property type="match status" value="1"/>
</dbReference>
<feature type="active site" description="Proton acceptor" evidence="4">
    <location>
        <position position="43"/>
    </location>
</feature>
<feature type="binding site" evidence="4">
    <location>
        <position position="199"/>
    </location>
    <ligand>
        <name>3-amino-2-oxopropyl phosphate</name>
        <dbReference type="ChEBI" id="CHEBI:57279"/>
    </ligand>
</feature>
<dbReference type="PANTHER" id="PTHR30456">
    <property type="entry name" value="PYRIDOXINE 5'-PHOSPHATE SYNTHASE"/>
    <property type="match status" value="1"/>
</dbReference>
<dbReference type="Proteomes" id="UP000175669">
    <property type="component" value="Unassembled WGS sequence"/>
</dbReference>
<comment type="catalytic activity">
    <reaction evidence="4">
        <text>3-amino-2-oxopropyl phosphate + 1-deoxy-D-xylulose 5-phosphate = pyridoxine 5'-phosphate + phosphate + 2 H2O + H(+)</text>
        <dbReference type="Rhea" id="RHEA:15265"/>
        <dbReference type="ChEBI" id="CHEBI:15377"/>
        <dbReference type="ChEBI" id="CHEBI:15378"/>
        <dbReference type="ChEBI" id="CHEBI:43474"/>
        <dbReference type="ChEBI" id="CHEBI:57279"/>
        <dbReference type="ChEBI" id="CHEBI:57792"/>
        <dbReference type="ChEBI" id="CHEBI:58589"/>
        <dbReference type="EC" id="2.6.99.2"/>
    </reaction>
</comment>
<evidence type="ECO:0000313" key="6">
    <source>
        <dbReference type="EMBL" id="OFE12846.1"/>
    </source>
</evidence>
<dbReference type="STRING" id="1524254.PHACT_06590"/>